<accession>A0A2P8H3I1</accession>
<dbReference type="OrthoDB" id="3171527at2"/>
<feature type="transmembrane region" description="Helical" evidence="1">
    <location>
        <begin position="195"/>
        <end position="214"/>
    </location>
</feature>
<reference evidence="2 3" key="1">
    <citation type="submission" date="2018-03" db="EMBL/GenBank/DDBJ databases">
        <title>Genomic Encyclopedia of Type Strains, Phase III (KMG-III): the genomes of soil and plant-associated and newly described type strains.</title>
        <authorList>
            <person name="Whitman W."/>
        </authorList>
    </citation>
    <scope>NUCLEOTIDE SEQUENCE [LARGE SCALE GENOMIC DNA]</scope>
    <source>
        <strain evidence="2 3">CGMCC 1.12259</strain>
    </source>
</reference>
<evidence type="ECO:0000313" key="2">
    <source>
        <dbReference type="EMBL" id="PSL40769.1"/>
    </source>
</evidence>
<feature type="transmembrane region" description="Helical" evidence="1">
    <location>
        <begin position="169"/>
        <end position="189"/>
    </location>
</feature>
<feature type="transmembrane region" description="Helical" evidence="1">
    <location>
        <begin position="122"/>
        <end position="148"/>
    </location>
</feature>
<keyword evidence="1" id="KW-0812">Transmembrane</keyword>
<evidence type="ECO:0000256" key="1">
    <source>
        <dbReference type="SAM" id="Phobius"/>
    </source>
</evidence>
<feature type="transmembrane region" description="Helical" evidence="1">
    <location>
        <begin position="306"/>
        <end position="324"/>
    </location>
</feature>
<dbReference type="RefSeq" id="WP_106532978.1">
    <property type="nucleotide sequence ID" value="NZ_PYAT01000004.1"/>
</dbReference>
<evidence type="ECO:0008006" key="4">
    <source>
        <dbReference type="Google" id="ProtNLM"/>
    </source>
</evidence>
<feature type="transmembrane region" description="Helical" evidence="1">
    <location>
        <begin position="21"/>
        <end position="44"/>
    </location>
</feature>
<sequence>MKPIIRPLSTLLMGGTYLLSIFYPFSFAPSLVSLFALIALLSFFPYLNRVPKVLILVLTIGALSIELSREGLHQLFIGLQTNANVLAIFIFVPLLAIPIKQGNYLAYVEVIFSSYIKKTHQLYLFSTISAASIGAVMNVGSLPILYQLTDTKSFQPYTTLRLQSMSRGFVLAFLWSPYFISVGLVLAYFDITWLQLFVPGISLALLIMLTGYFLEGKKREEIPIDVPKPSQDVLKKAKWKVAELALIVALITAIIMIIESLTGLSVLTVIPLVAILMSFVWSLFFSTRQELVQNYRAFFDARIPGMGNELSLFIIAGAFGTALLDNGADEWILALLGSLNISHVLLLIPLILLLMVIPAIVGLHPVITATILAITLSNSPLFVGDHLYLSLGLLASWMAAILVSPFSGVNLLLAAISRKSPFEISLKNNAGFAVLLWGICYAGIVGLYLLK</sequence>
<feature type="transmembrane region" description="Helical" evidence="1">
    <location>
        <begin position="264"/>
        <end position="285"/>
    </location>
</feature>
<feature type="transmembrane region" description="Helical" evidence="1">
    <location>
        <begin position="75"/>
        <end position="97"/>
    </location>
</feature>
<feature type="transmembrane region" description="Helical" evidence="1">
    <location>
        <begin position="241"/>
        <end position="258"/>
    </location>
</feature>
<name>A0A2P8H3I1_9BACL</name>
<organism evidence="2 3">
    <name type="scientific">Planomicrobium soli</name>
    <dbReference type="NCBI Taxonomy" id="1176648"/>
    <lineage>
        <taxon>Bacteria</taxon>
        <taxon>Bacillati</taxon>
        <taxon>Bacillota</taxon>
        <taxon>Bacilli</taxon>
        <taxon>Bacillales</taxon>
        <taxon>Caryophanaceae</taxon>
        <taxon>Planomicrobium</taxon>
    </lineage>
</organism>
<feature type="transmembrane region" description="Helical" evidence="1">
    <location>
        <begin position="344"/>
        <end position="375"/>
    </location>
</feature>
<dbReference type="AlphaFoldDB" id="A0A2P8H3I1"/>
<keyword evidence="1" id="KW-0472">Membrane</keyword>
<feature type="transmembrane region" description="Helical" evidence="1">
    <location>
        <begin position="429"/>
        <end position="450"/>
    </location>
</feature>
<comment type="caution">
    <text evidence="2">The sequence shown here is derived from an EMBL/GenBank/DDBJ whole genome shotgun (WGS) entry which is preliminary data.</text>
</comment>
<feature type="transmembrane region" description="Helical" evidence="1">
    <location>
        <begin position="387"/>
        <end position="409"/>
    </location>
</feature>
<gene>
    <name evidence="2" type="ORF">B0H99_104231</name>
</gene>
<dbReference type="EMBL" id="PYAT01000004">
    <property type="protein sequence ID" value="PSL40769.1"/>
    <property type="molecule type" value="Genomic_DNA"/>
</dbReference>
<feature type="transmembrane region" description="Helical" evidence="1">
    <location>
        <begin position="50"/>
        <end position="68"/>
    </location>
</feature>
<keyword evidence="3" id="KW-1185">Reference proteome</keyword>
<proteinExistence type="predicted"/>
<protein>
    <recommendedName>
        <fullName evidence="4">Di/tricarboxylate transporter</fullName>
    </recommendedName>
</protein>
<dbReference type="Proteomes" id="UP000242682">
    <property type="component" value="Unassembled WGS sequence"/>
</dbReference>
<keyword evidence="1" id="KW-1133">Transmembrane helix</keyword>
<evidence type="ECO:0000313" key="3">
    <source>
        <dbReference type="Proteomes" id="UP000242682"/>
    </source>
</evidence>